<keyword evidence="2" id="KW-1185">Reference proteome</keyword>
<dbReference type="EMBL" id="LXQA010617640">
    <property type="protein sequence ID" value="MCI62365.1"/>
    <property type="molecule type" value="Genomic_DNA"/>
</dbReference>
<name>A0A392TR85_9FABA</name>
<sequence length="63" mass="6991">MNSFFTKSSKVEMGTSRDWATELRSSFFFGVCKQKIGIIPFRSPSKPSFTVVASFNNSSSSRG</sequence>
<evidence type="ECO:0000313" key="2">
    <source>
        <dbReference type="Proteomes" id="UP000265520"/>
    </source>
</evidence>
<evidence type="ECO:0000313" key="1">
    <source>
        <dbReference type="EMBL" id="MCI62365.1"/>
    </source>
</evidence>
<protein>
    <submittedName>
        <fullName evidence="1">Uncharacterized protein</fullName>
    </submittedName>
</protein>
<comment type="caution">
    <text evidence="1">The sequence shown here is derived from an EMBL/GenBank/DDBJ whole genome shotgun (WGS) entry which is preliminary data.</text>
</comment>
<reference evidence="1 2" key="1">
    <citation type="journal article" date="2018" name="Front. Plant Sci.">
        <title>Red Clover (Trifolium pratense) and Zigzag Clover (T. medium) - A Picture of Genomic Similarities and Differences.</title>
        <authorList>
            <person name="Dluhosova J."/>
            <person name="Istvanek J."/>
            <person name="Nedelnik J."/>
            <person name="Repkova J."/>
        </authorList>
    </citation>
    <scope>NUCLEOTIDE SEQUENCE [LARGE SCALE GENOMIC DNA]</scope>
    <source>
        <strain evidence="2">cv. 10/8</strain>
        <tissue evidence="1">Leaf</tissue>
    </source>
</reference>
<feature type="non-terminal residue" evidence="1">
    <location>
        <position position="63"/>
    </location>
</feature>
<proteinExistence type="predicted"/>
<organism evidence="1 2">
    <name type="scientific">Trifolium medium</name>
    <dbReference type="NCBI Taxonomy" id="97028"/>
    <lineage>
        <taxon>Eukaryota</taxon>
        <taxon>Viridiplantae</taxon>
        <taxon>Streptophyta</taxon>
        <taxon>Embryophyta</taxon>
        <taxon>Tracheophyta</taxon>
        <taxon>Spermatophyta</taxon>
        <taxon>Magnoliopsida</taxon>
        <taxon>eudicotyledons</taxon>
        <taxon>Gunneridae</taxon>
        <taxon>Pentapetalae</taxon>
        <taxon>rosids</taxon>
        <taxon>fabids</taxon>
        <taxon>Fabales</taxon>
        <taxon>Fabaceae</taxon>
        <taxon>Papilionoideae</taxon>
        <taxon>50 kb inversion clade</taxon>
        <taxon>NPAAA clade</taxon>
        <taxon>Hologalegina</taxon>
        <taxon>IRL clade</taxon>
        <taxon>Trifolieae</taxon>
        <taxon>Trifolium</taxon>
    </lineage>
</organism>
<dbReference type="Proteomes" id="UP000265520">
    <property type="component" value="Unassembled WGS sequence"/>
</dbReference>
<accession>A0A392TR85</accession>
<dbReference type="AlphaFoldDB" id="A0A392TR85"/>